<dbReference type="InterPro" id="IPR036188">
    <property type="entry name" value="FAD/NAD-bd_sf"/>
</dbReference>
<evidence type="ECO:0000313" key="5">
    <source>
        <dbReference type="Proteomes" id="UP001165498"/>
    </source>
</evidence>
<dbReference type="Gene3D" id="3.50.50.60">
    <property type="entry name" value="FAD/NAD(P)-binding domain"/>
    <property type="match status" value="1"/>
</dbReference>
<name>A0ABT1QWD5_9GAMM</name>
<organism evidence="4 5">
    <name type="scientific">Tahibacter harae</name>
    <dbReference type="NCBI Taxonomy" id="2963937"/>
    <lineage>
        <taxon>Bacteria</taxon>
        <taxon>Pseudomonadati</taxon>
        <taxon>Pseudomonadota</taxon>
        <taxon>Gammaproteobacteria</taxon>
        <taxon>Lysobacterales</taxon>
        <taxon>Rhodanobacteraceae</taxon>
        <taxon>Tahibacter</taxon>
    </lineage>
</organism>
<protein>
    <submittedName>
        <fullName evidence="4">FAD-dependent monooxygenase</fullName>
    </submittedName>
</protein>
<gene>
    <name evidence="4" type="ORF">NM961_17925</name>
</gene>
<dbReference type="Gene3D" id="3.30.9.10">
    <property type="entry name" value="D-Amino Acid Oxidase, subunit A, domain 2"/>
    <property type="match status" value="1"/>
</dbReference>
<dbReference type="PRINTS" id="PR00420">
    <property type="entry name" value="RNGMNOXGNASE"/>
</dbReference>
<dbReference type="GO" id="GO:0004497">
    <property type="term" value="F:monooxygenase activity"/>
    <property type="evidence" value="ECO:0007669"/>
    <property type="project" value="UniProtKB-KW"/>
</dbReference>
<dbReference type="PANTHER" id="PTHR13789">
    <property type="entry name" value="MONOOXYGENASE"/>
    <property type="match status" value="1"/>
</dbReference>
<evidence type="ECO:0000256" key="2">
    <source>
        <dbReference type="ARBA" id="ARBA00023033"/>
    </source>
</evidence>
<evidence type="ECO:0000313" key="4">
    <source>
        <dbReference type="EMBL" id="MCQ4166596.1"/>
    </source>
</evidence>
<evidence type="ECO:0000256" key="1">
    <source>
        <dbReference type="ARBA" id="ARBA00023002"/>
    </source>
</evidence>
<sequence>MQGRLDIAIVGYGTAGQAAARLLARQGHCLELFERAAQPRPVGAGLLLQPTGLGVLAELGLFEQALACGEAIHELRGETTRGRRVIDMAYAGLDPHWFGLGIQRGALFQLLRDAAVERGLHSGCEIAAVDADKGELRDAAGNRYGPYDLILVGGGAASALRDAALTRRDRPYAWGALWCLCADPQGLFRERLLQRYDGPRRMAGLLPVGVLPGEDVQQRKIGFFWSLPAQCLQETVQRGVAAWREEVGDYWPQLRPVLASIVDVQQLAPALYRDAILRRFHRGRVVWLGDAAHAMSPQLGQGANMALLDASALARAIASEATLGAALARYDRERRSHIWIYQFVSRWLTPLFQSDIGWAGRLRDACLGPLGQAPLLRGEMLKVLAGVKRGLFGRVAVAPLPPARGTAVQAAAATQPSGAT</sequence>
<keyword evidence="2 4" id="KW-0503">Monooxygenase</keyword>
<feature type="domain" description="FAD-binding" evidence="3">
    <location>
        <begin position="5"/>
        <end position="120"/>
    </location>
</feature>
<keyword evidence="5" id="KW-1185">Reference proteome</keyword>
<dbReference type="InterPro" id="IPR050493">
    <property type="entry name" value="FAD-dep_Monooxygenase_BioMet"/>
</dbReference>
<accession>A0ABT1QWD5</accession>
<dbReference type="InterPro" id="IPR002938">
    <property type="entry name" value="FAD-bd"/>
</dbReference>
<dbReference type="Proteomes" id="UP001165498">
    <property type="component" value="Unassembled WGS sequence"/>
</dbReference>
<proteinExistence type="predicted"/>
<feature type="domain" description="FAD-binding" evidence="3">
    <location>
        <begin position="244"/>
        <end position="339"/>
    </location>
</feature>
<dbReference type="SUPFAM" id="SSF51905">
    <property type="entry name" value="FAD/NAD(P)-binding domain"/>
    <property type="match status" value="1"/>
</dbReference>
<reference evidence="4" key="1">
    <citation type="submission" date="2022-07" db="EMBL/GenBank/DDBJ databases">
        <title>Tahibacter sp., a new gammaproteobacterium isolated from the silt sample collected at pig farm.</title>
        <authorList>
            <person name="Chen H."/>
        </authorList>
    </citation>
    <scope>NUCLEOTIDE SEQUENCE</scope>
    <source>
        <strain evidence="4">P2K</strain>
    </source>
</reference>
<dbReference type="EMBL" id="JANFQO010000019">
    <property type="protein sequence ID" value="MCQ4166596.1"/>
    <property type="molecule type" value="Genomic_DNA"/>
</dbReference>
<dbReference type="Pfam" id="PF01494">
    <property type="entry name" value="FAD_binding_3"/>
    <property type="match status" value="2"/>
</dbReference>
<keyword evidence="1" id="KW-0560">Oxidoreductase</keyword>
<comment type="caution">
    <text evidence="4">The sequence shown here is derived from an EMBL/GenBank/DDBJ whole genome shotgun (WGS) entry which is preliminary data.</text>
</comment>
<evidence type="ECO:0000259" key="3">
    <source>
        <dbReference type="Pfam" id="PF01494"/>
    </source>
</evidence>
<dbReference type="PANTHER" id="PTHR13789:SF309">
    <property type="entry name" value="PUTATIVE (AFU_ORTHOLOGUE AFUA_6G14510)-RELATED"/>
    <property type="match status" value="1"/>
</dbReference>
<dbReference type="RefSeq" id="WP_255915786.1">
    <property type="nucleotide sequence ID" value="NZ_JANFQO010000019.1"/>
</dbReference>